<evidence type="ECO:0000259" key="1">
    <source>
        <dbReference type="Pfam" id="PF07978"/>
    </source>
</evidence>
<dbReference type="RefSeq" id="WP_068337307.1">
    <property type="nucleotide sequence ID" value="NZ_LQBP01000005.1"/>
</dbReference>
<gene>
    <name evidence="2" type="ORF">AVO44_10640</name>
</gene>
<dbReference type="STRING" id="1685378.AVO44_10640"/>
<dbReference type="InterPro" id="IPR011008">
    <property type="entry name" value="Dimeric_a/b-barrel"/>
</dbReference>
<dbReference type="AlphaFoldDB" id="A0A0X3TTT0"/>
<reference evidence="3" key="1">
    <citation type="submission" date="2015-12" db="EMBL/GenBank/DDBJ databases">
        <authorList>
            <person name="Zhang G."/>
            <person name="Stingl U."/>
        </authorList>
    </citation>
    <scope>NUCLEOTIDE SEQUENCE [LARGE SCALE GENOMIC DNA]</scope>
    <source>
        <strain evidence="3">ZGT108</strain>
    </source>
</reference>
<dbReference type="Gene3D" id="3.30.70.100">
    <property type="match status" value="1"/>
</dbReference>
<proteinExistence type="predicted"/>
<dbReference type="EMBL" id="LQBP01000005">
    <property type="protein sequence ID" value="KUJ79122.1"/>
    <property type="molecule type" value="Genomic_DNA"/>
</dbReference>
<feature type="domain" description="NIPSNAP" evidence="1">
    <location>
        <begin position="4"/>
        <end position="94"/>
    </location>
</feature>
<evidence type="ECO:0000313" key="2">
    <source>
        <dbReference type="EMBL" id="KUJ79122.1"/>
    </source>
</evidence>
<evidence type="ECO:0000313" key="3">
    <source>
        <dbReference type="Proteomes" id="UP000053690"/>
    </source>
</evidence>
<dbReference type="Pfam" id="PF07978">
    <property type="entry name" value="NIPSNAP"/>
    <property type="match status" value="1"/>
</dbReference>
<name>A0A0X3TTT0_9RHOB</name>
<dbReference type="SUPFAM" id="SSF54909">
    <property type="entry name" value="Dimeric alpha+beta barrel"/>
    <property type="match status" value="1"/>
</dbReference>
<dbReference type="OrthoDB" id="9809695at2"/>
<protein>
    <recommendedName>
        <fullName evidence="1">NIPSNAP domain-containing protein</fullName>
    </recommendedName>
</protein>
<accession>A0A0X3TTT0</accession>
<keyword evidence="3" id="KW-1185">Reference proteome</keyword>
<organism evidence="2 3">
    <name type="scientific">Ruegeria profundi</name>
    <dbReference type="NCBI Taxonomy" id="1685378"/>
    <lineage>
        <taxon>Bacteria</taxon>
        <taxon>Pseudomonadati</taxon>
        <taxon>Pseudomonadota</taxon>
        <taxon>Alphaproteobacteria</taxon>
        <taxon>Rhodobacterales</taxon>
        <taxon>Roseobacteraceae</taxon>
        <taxon>Ruegeria</taxon>
    </lineage>
</organism>
<dbReference type="InterPro" id="IPR012577">
    <property type="entry name" value="NIPSNAP"/>
</dbReference>
<sequence length="112" mass="12903">MILEIRHYTLKPGRREEFITFFEKHNRSALRDAGMLVFGPLRDLEDADKVHWMRAFPSIEAREKIKGDFYGGQVWHDQIEPIAMSMIAHFEAEVVETTDGFENFNGASSVDG</sequence>
<comment type="caution">
    <text evidence="2">The sequence shown here is derived from an EMBL/GenBank/DDBJ whole genome shotgun (WGS) entry which is preliminary data.</text>
</comment>
<dbReference type="Proteomes" id="UP000053690">
    <property type="component" value="Unassembled WGS sequence"/>
</dbReference>